<reference evidence="1 2" key="1">
    <citation type="submission" date="2020-08" db="EMBL/GenBank/DDBJ databases">
        <title>Genomic Encyclopedia of Type Strains, Phase IV (KMG-IV): sequencing the most valuable type-strain genomes for metagenomic binning, comparative biology and taxonomic classification.</title>
        <authorList>
            <person name="Goeker M."/>
        </authorList>
    </citation>
    <scope>NUCLEOTIDE SEQUENCE [LARGE SCALE GENOMIC DNA]</scope>
    <source>
        <strain evidence="1 2">DSM 4731</strain>
    </source>
</reference>
<evidence type="ECO:0000313" key="2">
    <source>
        <dbReference type="Proteomes" id="UP000527324"/>
    </source>
</evidence>
<sequence>MIDVAEEGGEFRRSIDLAGTSRFRRIAGVGPVYEVTAIVGDRIRACLIDSDEAFDYPLADAENDPLA</sequence>
<keyword evidence="2" id="KW-1185">Reference proteome</keyword>
<dbReference type="RefSeq" id="WP_183214917.1">
    <property type="nucleotide sequence ID" value="NZ_CAJFZW010000033.1"/>
</dbReference>
<gene>
    <name evidence="1" type="ORF">GGQ93_000349</name>
</gene>
<evidence type="ECO:0000313" key="1">
    <source>
        <dbReference type="EMBL" id="MBB5738658.1"/>
    </source>
</evidence>
<dbReference type="AlphaFoldDB" id="A0A7W9F8T0"/>
<comment type="caution">
    <text evidence="1">The sequence shown here is derived from an EMBL/GenBank/DDBJ whole genome shotgun (WGS) entry which is preliminary data.</text>
</comment>
<dbReference type="EMBL" id="JACHOQ010000001">
    <property type="protein sequence ID" value="MBB5738658.1"/>
    <property type="molecule type" value="Genomic_DNA"/>
</dbReference>
<dbReference type="Proteomes" id="UP000527324">
    <property type="component" value="Unassembled WGS sequence"/>
</dbReference>
<organism evidence="1 2">
    <name type="scientific">Brevundimonas aurantiaca</name>
    <dbReference type="NCBI Taxonomy" id="74316"/>
    <lineage>
        <taxon>Bacteria</taxon>
        <taxon>Pseudomonadati</taxon>
        <taxon>Pseudomonadota</taxon>
        <taxon>Alphaproteobacteria</taxon>
        <taxon>Caulobacterales</taxon>
        <taxon>Caulobacteraceae</taxon>
        <taxon>Brevundimonas</taxon>
    </lineage>
</organism>
<proteinExistence type="predicted"/>
<protein>
    <submittedName>
        <fullName evidence="1">Uncharacterized protein</fullName>
    </submittedName>
</protein>
<name>A0A7W9F8T0_9CAUL</name>
<accession>A0A7W9F8T0</accession>
<dbReference type="GeneID" id="88839413"/>